<evidence type="ECO:0000256" key="4">
    <source>
        <dbReference type="ARBA" id="ARBA00022490"/>
    </source>
</evidence>
<evidence type="ECO:0000256" key="7">
    <source>
        <dbReference type="ARBA" id="ARBA00022679"/>
    </source>
</evidence>
<evidence type="ECO:0000256" key="13">
    <source>
        <dbReference type="ARBA" id="ARBA00023157"/>
    </source>
</evidence>
<keyword evidence="7 14" id="KW-0808">Transferase</keyword>
<evidence type="ECO:0000313" key="16">
    <source>
        <dbReference type="EMBL" id="MFA9478726.1"/>
    </source>
</evidence>
<dbReference type="SUPFAM" id="SSF102114">
    <property type="entry name" value="Radical SAM enzymes"/>
    <property type="match status" value="1"/>
</dbReference>
<dbReference type="InterPro" id="IPR007197">
    <property type="entry name" value="rSAM"/>
</dbReference>
<dbReference type="EMBL" id="JBGUBD010000005">
    <property type="protein sequence ID" value="MFA9478726.1"/>
    <property type="molecule type" value="Genomic_DNA"/>
</dbReference>
<evidence type="ECO:0000256" key="2">
    <source>
        <dbReference type="ARBA" id="ARBA00007544"/>
    </source>
</evidence>
<feature type="active site" description="Proton acceptor" evidence="14">
    <location>
        <position position="128"/>
    </location>
</feature>
<feature type="binding site" evidence="14">
    <location>
        <begin position="202"/>
        <end position="203"/>
    </location>
    <ligand>
        <name>S-adenosyl-L-methionine</name>
        <dbReference type="ChEBI" id="CHEBI:59789"/>
    </ligand>
</feature>
<feature type="binding site" evidence="14">
    <location>
        <position position="154"/>
    </location>
    <ligand>
        <name>[4Fe-4S] cluster</name>
        <dbReference type="ChEBI" id="CHEBI:49883"/>
        <note>4Fe-4S-S-AdoMet</note>
    </ligand>
</feature>
<keyword evidence="9 14" id="KW-0819">tRNA processing</keyword>
<dbReference type="NCBIfam" id="TIGR00048">
    <property type="entry name" value="rRNA_mod_RlmN"/>
    <property type="match status" value="1"/>
</dbReference>
<keyword evidence="6 14" id="KW-0489">Methyltransferase</keyword>
<dbReference type="InterPro" id="IPR013785">
    <property type="entry name" value="Aldolase_TIM"/>
</dbReference>
<dbReference type="Pfam" id="PF21016">
    <property type="entry name" value="RlmN_N"/>
    <property type="match status" value="1"/>
</dbReference>
<reference evidence="16 17" key="1">
    <citation type="submission" date="2024-08" db="EMBL/GenBank/DDBJ databases">
        <title>Whole-genome sequencing of halo(alkali)philic microorganisms from hypersaline lakes.</title>
        <authorList>
            <person name="Sorokin D.Y."/>
            <person name="Merkel A.Y."/>
            <person name="Messina E."/>
            <person name="Yakimov M."/>
        </authorList>
    </citation>
    <scope>NUCLEOTIDE SEQUENCE [LARGE SCALE GENOMIC DNA]</scope>
    <source>
        <strain evidence="16 17">AB-hyl4</strain>
    </source>
</reference>
<name>A0ABV4U558_9BACT</name>
<keyword evidence="13 14" id="KW-1015">Disulfide bond</keyword>
<organism evidence="16 17">
    <name type="scientific">Natronomicrosphaera hydrolytica</name>
    <dbReference type="NCBI Taxonomy" id="3242702"/>
    <lineage>
        <taxon>Bacteria</taxon>
        <taxon>Pseudomonadati</taxon>
        <taxon>Planctomycetota</taxon>
        <taxon>Phycisphaerae</taxon>
        <taxon>Phycisphaerales</taxon>
        <taxon>Phycisphaeraceae</taxon>
        <taxon>Natronomicrosphaera</taxon>
    </lineage>
</organism>
<evidence type="ECO:0000256" key="1">
    <source>
        <dbReference type="ARBA" id="ARBA00004496"/>
    </source>
</evidence>
<keyword evidence="10 14" id="KW-0479">Metal-binding</keyword>
<dbReference type="PIRSF" id="PIRSF006004">
    <property type="entry name" value="CHP00048"/>
    <property type="match status" value="1"/>
</dbReference>
<dbReference type="InterPro" id="IPR048641">
    <property type="entry name" value="RlmN_N"/>
</dbReference>
<keyword evidence="11 14" id="KW-0408">Iron</keyword>
<comment type="catalytic activity">
    <reaction evidence="14">
        <text>adenosine(37) in tRNA + 2 reduced [2Fe-2S]-[ferredoxin] + 2 S-adenosyl-L-methionine = 2-methyladenosine(37) in tRNA + 5'-deoxyadenosine + L-methionine + 2 oxidized [2Fe-2S]-[ferredoxin] + S-adenosyl-L-homocysteine</text>
        <dbReference type="Rhea" id="RHEA:43332"/>
        <dbReference type="Rhea" id="RHEA-COMP:10000"/>
        <dbReference type="Rhea" id="RHEA-COMP:10001"/>
        <dbReference type="Rhea" id="RHEA-COMP:10162"/>
        <dbReference type="Rhea" id="RHEA-COMP:10485"/>
        <dbReference type="ChEBI" id="CHEBI:17319"/>
        <dbReference type="ChEBI" id="CHEBI:33737"/>
        <dbReference type="ChEBI" id="CHEBI:33738"/>
        <dbReference type="ChEBI" id="CHEBI:57844"/>
        <dbReference type="ChEBI" id="CHEBI:57856"/>
        <dbReference type="ChEBI" id="CHEBI:59789"/>
        <dbReference type="ChEBI" id="CHEBI:74411"/>
        <dbReference type="ChEBI" id="CHEBI:74497"/>
        <dbReference type="EC" id="2.1.1.192"/>
    </reaction>
</comment>
<evidence type="ECO:0000256" key="14">
    <source>
        <dbReference type="HAMAP-Rule" id="MF_01849"/>
    </source>
</evidence>
<comment type="catalytic activity">
    <reaction evidence="14">
        <text>adenosine(2503) in 23S rRNA + 2 reduced [2Fe-2S]-[ferredoxin] + 2 S-adenosyl-L-methionine = 2-methyladenosine(2503) in 23S rRNA + 5'-deoxyadenosine + L-methionine + 2 oxidized [2Fe-2S]-[ferredoxin] + S-adenosyl-L-homocysteine</text>
        <dbReference type="Rhea" id="RHEA:42916"/>
        <dbReference type="Rhea" id="RHEA-COMP:10000"/>
        <dbReference type="Rhea" id="RHEA-COMP:10001"/>
        <dbReference type="Rhea" id="RHEA-COMP:10152"/>
        <dbReference type="Rhea" id="RHEA-COMP:10282"/>
        <dbReference type="ChEBI" id="CHEBI:17319"/>
        <dbReference type="ChEBI" id="CHEBI:33737"/>
        <dbReference type="ChEBI" id="CHEBI:33738"/>
        <dbReference type="ChEBI" id="CHEBI:57844"/>
        <dbReference type="ChEBI" id="CHEBI:57856"/>
        <dbReference type="ChEBI" id="CHEBI:59789"/>
        <dbReference type="ChEBI" id="CHEBI:74411"/>
        <dbReference type="ChEBI" id="CHEBI:74497"/>
        <dbReference type="EC" id="2.1.1.192"/>
    </reaction>
</comment>
<dbReference type="Proteomes" id="UP001575105">
    <property type="component" value="Unassembled WGS sequence"/>
</dbReference>
<comment type="subcellular location">
    <subcellularLocation>
        <location evidence="1 14">Cytoplasm</location>
    </subcellularLocation>
</comment>
<dbReference type="InterPro" id="IPR040072">
    <property type="entry name" value="Methyltransferase_A"/>
</dbReference>
<keyword evidence="3 14" id="KW-0004">4Fe-4S</keyword>
<dbReference type="CDD" id="cd01335">
    <property type="entry name" value="Radical_SAM"/>
    <property type="match status" value="1"/>
</dbReference>
<proteinExistence type="inferred from homology"/>
<dbReference type="GO" id="GO:0008168">
    <property type="term" value="F:methyltransferase activity"/>
    <property type="evidence" value="ECO:0007669"/>
    <property type="project" value="UniProtKB-KW"/>
</dbReference>
<evidence type="ECO:0000256" key="12">
    <source>
        <dbReference type="ARBA" id="ARBA00023014"/>
    </source>
</evidence>
<evidence type="ECO:0000256" key="8">
    <source>
        <dbReference type="ARBA" id="ARBA00022691"/>
    </source>
</evidence>
<sequence length="386" mass="42938">MPAPKPAPHFFDLDPDSLSAHFADWGLPAFRAKQVMQWVYQHGVADPQAMTNLAQRDRDLLSDRLRFRLGSPIRHESATDGTQKLLLQWPADHADRADTDSPAATDPPPLAILGQSADDSIDAAAQTECVMIPAESKVSGRLRRTACISSQVGCPVGCKFCASGLGGLDANLTAGQIVEQVFQLQQIPGIERITNIVFMGMGEPLANFNQVVRALHTLMADWAFNLAGRRITVSTVGLPAQIRRLADLNLPITLAISLHAPNDDVRRKLIPWAERVTVDQLIDAGRYYFDRTGREVTLEYILLRHVNDRVEHARELADVARRLRANINLIRYNEVAGLPFDRPTTDDVHQFQHVLRERGVNTHIRASRGRDIAAACGQLRYEHQHS</sequence>
<feature type="domain" description="Radical SAM core" evidence="15">
    <location>
        <begin position="140"/>
        <end position="370"/>
    </location>
</feature>
<comment type="function">
    <text evidence="14">Specifically methylates position 2 of adenine 2503 in 23S rRNA and position 2 of adenine 37 in tRNAs.</text>
</comment>
<feature type="binding site" evidence="14">
    <location>
        <position position="161"/>
    </location>
    <ligand>
        <name>[4Fe-4S] cluster</name>
        <dbReference type="ChEBI" id="CHEBI:49883"/>
        <note>4Fe-4S-S-AdoMet</note>
    </ligand>
</feature>
<accession>A0ABV4U558</accession>
<dbReference type="PANTHER" id="PTHR30544">
    <property type="entry name" value="23S RRNA METHYLTRANSFERASE"/>
    <property type="match status" value="1"/>
</dbReference>
<dbReference type="InterPro" id="IPR004383">
    <property type="entry name" value="rRNA_lsu_MTrfase_RlmN/Cfr"/>
</dbReference>
<evidence type="ECO:0000259" key="15">
    <source>
        <dbReference type="PROSITE" id="PS51918"/>
    </source>
</evidence>
<comment type="caution">
    <text evidence="16">The sequence shown here is derived from an EMBL/GenBank/DDBJ whole genome shotgun (WGS) entry which is preliminary data.</text>
</comment>
<evidence type="ECO:0000313" key="17">
    <source>
        <dbReference type="Proteomes" id="UP001575105"/>
    </source>
</evidence>
<feature type="binding site" evidence="14">
    <location>
        <position position="234"/>
    </location>
    <ligand>
        <name>S-adenosyl-L-methionine</name>
        <dbReference type="ChEBI" id="CHEBI:59789"/>
    </ligand>
</feature>
<protein>
    <recommendedName>
        <fullName evidence="14">Probable dual-specificity RNA methyltransferase RlmN</fullName>
        <ecNumber evidence="14">2.1.1.192</ecNumber>
    </recommendedName>
    <alternativeName>
        <fullName evidence="14">23S rRNA (adenine(2503)-C(2))-methyltransferase</fullName>
    </alternativeName>
    <alternativeName>
        <fullName evidence="14">23S rRNA m2A2503 methyltransferase</fullName>
    </alternativeName>
    <alternativeName>
        <fullName evidence="14">Ribosomal RNA large subunit methyltransferase N</fullName>
    </alternativeName>
    <alternativeName>
        <fullName evidence="14">tRNA (adenine(37)-C(2))-methyltransferase</fullName>
    </alternativeName>
    <alternativeName>
        <fullName evidence="14">tRNA m2A37 methyltransferase</fullName>
    </alternativeName>
</protein>
<evidence type="ECO:0000256" key="9">
    <source>
        <dbReference type="ARBA" id="ARBA00022694"/>
    </source>
</evidence>
<dbReference type="GO" id="GO:0032259">
    <property type="term" value="P:methylation"/>
    <property type="evidence" value="ECO:0007669"/>
    <property type="project" value="UniProtKB-KW"/>
</dbReference>
<dbReference type="PROSITE" id="PS51918">
    <property type="entry name" value="RADICAL_SAM"/>
    <property type="match status" value="1"/>
</dbReference>
<keyword evidence="4 14" id="KW-0963">Cytoplasm</keyword>
<dbReference type="Gene3D" id="3.20.20.70">
    <property type="entry name" value="Aldolase class I"/>
    <property type="match status" value="1"/>
</dbReference>
<keyword evidence="5 14" id="KW-0698">rRNA processing</keyword>
<dbReference type="Pfam" id="PF04055">
    <property type="entry name" value="Radical_SAM"/>
    <property type="match status" value="1"/>
</dbReference>
<dbReference type="PANTHER" id="PTHR30544:SF5">
    <property type="entry name" value="RADICAL SAM CORE DOMAIN-CONTAINING PROTEIN"/>
    <property type="match status" value="1"/>
</dbReference>
<evidence type="ECO:0000256" key="6">
    <source>
        <dbReference type="ARBA" id="ARBA00022603"/>
    </source>
</evidence>
<dbReference type="InterPro" id="IPR058240">
    <property type="entry name" value="rSAM_sf"/>
</dbReference>
<evidence type="ECO:0000256" key="11">
    <source>
        <dbReference type="ARBA" id="ARBA00023004"/>
    </source>
</evidence>
<dbReference type="SFLD" id="SFLDF00275">
    <property type="entry name" value="adenosine_C2_methyltransferase"/>
    <property type="match status" value="1"/>
</dbReference>
<dbReference type="Gene3D" id="1.10.150.530">
    <property type="match status" value="1"/>
</dbReference>
<keyword evidence="12 14" id="KW-0411">Iron-sulfur</keyword>
<feature type="binding site" evidence="14">
    <location>
        <position position="158"/>
    </location>
    <ligand>
        <name>[4Fe-4S] cluster</name>
        <dbReference type="ChEBI" id="CHEBI:49883"/>
        <note>4Fe-4S-S-AdoMet</note>
    </ligand>
</feature>
<dbReference type="InterPro" id="IPR027492">
    <property type="entry name" value="RNA_MTrfase_RlmN"/>
</dbReference>
<evidence type="ECO:0000256" key="3">
    <source>
        <dbReference type="ARBA" id="ARBA00022485"/>
    </source>
</evidence>
<comment type="miscellaneous">
    <text evidence="14">Reaction proceeds by a ping-pong mechanism involving intermediate methylation of a conserved cysteine residue.</text>
</comment>
<feature type="binding site" evidence="14">
    <location>
        <position position="333"/>
    </location>
    <ligand>
        <name>S-adenosyl-L-methionine</name>
        <dbReference type="ChEBI" id="CHEBI:59789"/>
    </ligand>
</feature>
<comment type="similarity">
    <text evidence="2 14">Belongs to the radical SAM superfamily. RlmN family.</text>
</comment>
<evidence type="ECO:0000256" key="5">
    <source>
        <dbReference type="ARBA" id="ARBA00022552"/>
    </source>
</evidence>
<dbReference type="RefSeq" id="WP_425345652.1">
    <property type="nucleotide sequence ID" value="NZ_JBGUBD010000005.1"/>
</dbReference>
<evidence type="ECO:0000256" key="10">
    <source>
        <dbReference type="ARBA" id="ARBA00022723"/>
    </source>
</evidence>
<feature type="binding site" evidence="14">
    <location>
        <begin position="257"/>
        <end position="259"/>
    </location>
    <ligand>
        <name>S-adenosyl-L-methionine</name>
        <dbReference type="ChEBI" id="CHEBI:59789"/>
    </ligand>
</feature>
<keyword evidence="17" id="KW-1185">Reference proteome</keyword>
<feature type="active site" description="S-methylcysteine intermediate" evidence="14">
    <location>
        <position position="376"/>
    </location>
</feature>
<comment type="cofactor">
    <cofactor evidence="14">
        <name>[4Fe-4S] cluster</name>
        <dbReference type="ChEBI" id="CHEBI:49883"/>
    </cofactor>
    <text evidence="14">Binds 1 [4Fe-4S] cluster. The cluster is coordinated with 3 cysteines and an exchangeable S-adenosyl-L-methionine.</text>
</comment>
<dbReference type="HAMAP" id="MF_01849">
    <property type="entry name" value="RNA_methyltr_RlmN"/>
    <property type="match status" value="1"/>
</dbReference>
<gene>
    <name evidence="14 16" type="primary">rlmN</name>
    <name evidence="16" type="ORF">ACERK3_10500</name>
</gene>
<dbReference type="SFLD" id="SFLDS00029">
    <property type="entry name" value="Radical_SAM"/>
    <property type="match status" value="1"/>
</dbReference>
<keyword evidence="8 14" id="KW-0949">S-adenosyl-L-methionine</keyword>
<dbReference type="SFLD" id="SFLDG01062">
    <property type="entry name" value="methyltransferase_(Class_A)"/>
    <property type="match status" value="1"/>
</dbReference>
<comment type="caution">
    <text evidence="14">Lacks conserved residue(s) required for the propagation of feature annotation.</text>
</comment>
<dbReference type="EC" id="2.1.1.192" evidence="14"/>